<proteinExistence type="predicted"/>
<dbReference type="WBParaSite" id="BTMF_0001173001-mRNA-1">
    <property type="protein sequence ID" value="BTMF_0001173001-mRNA-1"/>
    <property type="gene ID" value="BTMF_0001173001"/>
</dbReference>
<dbReference type="InterPro" id="IPR002591">
    <property type="entry name" value="Phosphodiest/P_Trfase"/>
</dbReference>
<dbReference type="STRING" id="42155.A0A0R3QVH2"/>
<name>A0A0R3QVH2_9BILA</name>
<feature type="chain" id="PRO_5043130898" evidence="1">
    <location>
        <begin position="18"/>
        <end position="557"/>
    </location>
</feature>
<evidence type="ECO:0000256" key="1">
    <source>
        <dbReference type="SAM" id="SignalP"/>
    </source>
</evidence>
<keyword evidence="1" id="KW-0732">Signal</keyword>
<evidence type="ECO:0000313" key="4">
    <source>
        <dbReference type="WBParaSite" id="BTMF_0001173001-mRNA-1"/>
    </source>
</evidence>
<reference evidence="4" key="1">
    <citation type="submission" date="2017-02" db="UniProtKB">
        <authorList>
            <consortium name="WormBaseParasite"/>
        </authorList>
    </citation>
    <scope>IDENTIFICATION</scope>
</reference>
<feature type="signal peptide" evidence="1">
    <location>
        <begin position="1"/>
        <end position="17"/>
    </location>
</feature>
<dbReference type="SUPFAM" id="SSF53649">
    <property type="entry name" value="Alkaline phosphatase-like"/>
    <property type="match status" value="1"/>
</dbReference>
<dbReference type="PANTHER" id="PTHR10151:SF111">
    <property type="entry name" value="CHOLINE-SPECIFIC GLYCEROPHOSPHODIESTER PHOSPHODIESTERASE"/>
    <property type="match status" value="1"/>
</dbReference>
<evidence type="ECO:0000313" key="2">
    <source>
        <dbReference type="EMBL" id="VDO33057.1"/>
    </source>
</evidence>
<gene>
    <name evidence="2" type="ORF">BTMF_LOCUS9758</name>
</gene>
<dbReference type="AlphaFoldDB" id="A0A0R3QVH2"/>
<organism evidence="4">
    <name type="scientific">Brugia timori</name>
    <dbReference type="NCBI Taxonomy" id="42155"/>
    <lineage>
        <taxon>Eukaryota</taxon>
        <taxon>Metazoa</taxon>
        <taxon>Ecdysozoa</taxon>
        <taxon>Nematoda</taxon>
        <taxon>Chromadorea</taxon>
        <taxon>Rhabditida</taxon>
        <taxon>Spirurina</taxon>
        <taxon>Spiruromorpha</taxon>
        <taxon>Filarioidea</taxon>
        <taxon>Onchocercidae</taxon>
        <taxon>Brugia</taxon>
    </lineage>
</organism>
<dbReference type="InterPro" id="IPR017850">
    <property type="entry name" value="Alkaline_phosphatase_core_sf"/>
</dbReference>
<protein>
    <submittedName>
        <fullName evidence="4">Sulfatase domain-containing protein</fullName>
    </submittedName>
</protein>
<dbReference type="PANTHER" id="PTHR10151">
    <property type="entry name" value="ECTONUCLEOTIDE PYROPHOSPHATASE/PHOSPHODIESTERASE"/>
    <property type="match status" value="1"/>
</dbReference>
<dbReference type="Proteomes" id="UP000280834">
    <property type="component" value="Unassembled WGS sequence"/>
</dbReference>
<dbReference type="EMBL" id="UZAG01017139">
    <property type="protein sequence ID" value="VDO33057.1"/>
    <property type="molecule type" value="Genomic_DNA"/>
</dbReference>
<dbReference type="Gene3D" id="3.30.1360.180">
    <property type="match status" value="1"/>
</dbReference>
<accession>A0A0R3QVH2</accession>
<keyword evidence="3" id="KW-1185">Reference proteome</keyword>
<dbReference type="CDD" id="cd16018">
    <property type="entry name" value="Enpp"/>
    <property type="match status" value="1"/>
</dbReference>
<reference evidence="2 3" key="2">
    <citation type="submission" date="2018-11" db="EMBL/GenBank/DDBJ databases">
        <authorList>
            <consortium name="Pathogen Informatics"/>
        </authorList>
    </citation>
    <scope>NUCLEOTIDE SEQUENCE [LARGE SCALE GENOMIC DNA]</scope>
</reference>
<dbReference type="Gene3D" id="3.40.720.10">
    <property type="entry name" value="Alkaline Phosphatase, subunit A"/>
    <property type="match status" value="1"/>
</dbReference>
<evidence type="ECO:0000313" key="3">
    <source>
        <dbReference type="Proteomes" id="UP000280834"/>
    </source>
</evidence>
<dbReference type="Pfam" id="PF01663">
    <property type="entry name" value="Phosphodiest"/>
    <property type="match status" value="1"/>
</dbReference>
<sequence>MWYCQYIFCIIAHFVAATKKIPCGQNLIVFIIDGYGKALLNQSDIGFRLLTQNGVYSDFLKPVYPTHNYPNWMSLVTGLYAENHGFGANYMWDRVKNRRFWKGETNRVGDSWWPDGVVPAWYTTGKSNVDVHCYWMPGCDLPYQDIIVQVPQERKYNASLPEQTDALMSYFPEIIERITKYQPYRQQFFLIRYAGVQAALETFGLRSDELKQALINVDLSLLLLQQKLDAEKLFESTNLMVISTHGLYTVEQEEQFFIEECLTDYSKIQKVVNHHAMMMIFTNPDEANEVFFELKLCDQWAPMGDYDENEQPLVSVYQTTELPDRFHWKNFQYMPEIVLITRPGATVLTRELPSLPPHDEQERDILLTGGWDNENLNMHGIFFARGPAFKEDYEASDINVVDIYQVMMNIFGIEPPHRHNGTWSNVEDFLSSGWETRSVPENMRAFTVTSCQISLCNLPIIFHSFRSRLTSHLFPDFSKIHSELSQLIAGSMQCRDLWWFKGTLLRSLQNQQSDPPSSHNSYNICVGPLITISGNLAQMASYLLYNGICAEYEFYNL</sequence>